<organism evidence="2 3">
    <name type="scientific">Caenorhabditis elegans</name>
    <dbReference type="NCBI Taxonomy" id="6239"/>
    <lineage>
        <taxon>Eukaryota</taxon>
        <taxon>Metazoa</taxon>
        <taxon>Ecdysozoa</taxon>
        <taxon>Nematoda</taxon>
        <taxon>Chromadorea</taxon>
        <taxon>Rhabditida</taxon>
        <taxon>Rhabditina</taxon>
        <taxon>Rhabditomorpha</taxon>
        <taxon>Rhabditoidea</taxon>
        <taxon>Rhabditidae</taxon>
        <taxon>Peloderinae</taxon>
        <taxon>Caenorhabditis</taxon>
    </lineage>
</organism>
<dbReference type="AGR" id="WB:WBGene00012139"/>
<dbReference type="FunCoup" id="A0A1T5HUH9">
    <property type="interactions" value="184"/>
</dbReference>
<feature type="region of interest" description="Disordered" evidence="1">
    <location>
        <begin position="464"/>
        <end position="515"/>
    </location>
</feature>
<dbReference type="OrthoDB" id="5820640at2759"/>
<feature type="compositionally biased region" description="Basic and acidic residues" evidence="1">
    <location>
        <begin position="505"/>
        <end position="515"/>
    </location>
</feature>
<dbReference type="SUPFAM" id="SSF48371">
    <property type="entry name" value="ARM repeat"/>
    <property type="match status" value="1"/>
</dbReference>
<evidence type="ECO:0000313" key="2">
    <source>
        <dbReference type="EMBL" id="SKC30494.1"/>
    </source>
</evidence>
<reference evidence="2 3" key="1">
    <citation type="journal article" date="1998" name="Science">
        <title>Genome sequence of the nematode C. elegans: a platform for investigating biology.</title>
        <authorList>
            <consortium name="The C. elegans sequencing consortium"/>
            <person name="Sulson J.E."/>
            <person name="Waterston R."/>
        </authorList>
    </citation>
    <scope>NUCLEOTIDE SEQUENCE [LARGE SCALE GENOMIC DNA]</scope>
    <source>
        <strain evidence="2 3">Bristol N2</strain>
    </source>
</reference>
<protein>
    <submittedName>
        <fullName evidence="2">Inverted formin-2</fullName>
    </submittedName>
</protein>
<dbReference type="PANTHER" id="PTHR23312">
    <property type="entry name" value="ARMC5 ARMADILLO REPEAT-CONTAINING -RELATED"/>
    <property type="match status" value="1"/>
</dbReference>
<proteinExistence type="predicted"/>
<dbReference type="Gene3D" id="1.25.10.10">
    <property type="entry name" value="Leucine-rich Repeat Variant"/>
    <property type="match status" value="1"/>
</dbReference>
<dbReference type="ExpressionAtlas" id="A0A1T5HUH9">
    <property type="expression patterns" value="baseline and differential"/>
</dbReference>
<evidence type="ECO:0000313" key="3">
    <source>
        <dbReference type="Proteomes" id="UP000001940"/>
    </source>
</evidence>
<dbReference type="Proteomes" id="UP000001940">
    <property type="component" value="Chromosome I"/>
</dbReference>
<dbReference type="EMBL" id="BX284601">
    <property type="protein sequence ID" value="SKC30494.1"/>
    <property type="molecule type" value="Genomic_DNA"/>
</dbReference>
<feature type="region of interest" description="Disordered" evidence="1">
    <location>
        <begin position="1"/>
        <end position="32"/>
    </location>
</feature>
<feature type="compositionally biased region" description="Low complexity" evidence="1">
    <location>
        <begin position="464"/>
        <end position="484"/>
    </location>
</feature>
<dbReference type="GO" id="GO:0005829">
    <property type="term" value="C:cytosol"/>
    <property type="evidence" value="ECO:0000318"/>
    <property type="project" value="GO_Central"/>
</dbReference>
<accession>A0A1T5HUH9</accession>
<dbReference type="InterPro" id="IPR011989">
    <property type="entry name" value="ARM-like"/>
</dbReference>
<dbReference type="STRING" id="6239.T28F4.4b.1"/>
<evidence type="ECO:0000313" key="4">
    <source>
        <dbReference type="WormBase" id="T28F4.4b"/>
    </source>
</evidence>
<dbReference type="eggNOG" id="ENOG502SA5R">
    <property type="taxonomic scope" value="Eukaryota"/>
</dbReference>
<dbReference type="GO" id="GO:0009653">
    <property type="term" value="P:anatomical structure morphogenesis"/>
    <property type="evidence" value="ECO:0000318"/>
    <property type="project" value="GO_Central"/>
</dbReference>
<dbReference type="WormBase" id="T28F4.4b">
    <property type="protein sequence ID" value="CE51940"/>
    <property type="gene ID" value="WBGene00012139"/>
</dbReference>
<evidence type="ECO:0000256" key="1">
    <source>
        <dbReference type="SAM" id="MobiDB-lite"/>
    </source>
</evidence>
<gene>
    <name evidence="2" type="ORF">CELE_T28F4.4</name>
    <name evidence="2 4" type="ORF">T28F4.4</name>
</gene>
<name>A0A1T5HUH9_CAEEL</name>
<feature type="compositionally biased region" description="Acidic residues" evidence="1">
    <location>
        <begin position="487"/>
        <end position="504"/>
    </location>
</feature>
<keyword evidence="3" id="KW-1185">Reference proteome</keyword>
<dbReference type="SMR" id="A0A1T5HUH9"/>
<dbReference type="PANTHER" id="PTHR23312:SF8">
    <property type="entry name" value="ARMADILLO REPEAT-CONTAINING PROTEIN 5"/>
    <property type="match status" value="1"/>
</dbReference>
<sequence>MSANGGAIPPKKRRSVANDESIQNKRSKAADTRNEFENVIAKIKVEDKDVALKSAKKLKAMLPNETKIGSFVSHKKNLEDLVSVFSRETSLLGTSMYHEDLHKSVISILANCCCMDKTTSTGMQIKKAQRSFLDQAVRIFESTTSNIEIRVSMCRLIGNLCHNKELVTSWLSSNTILFDRIALLLESTNDNIVYHCLRIFLSLANHSFTRVIMLSNGGFYLGKLLANENRREEVVRILKVLLKRHMNVLDRQLSSSGCSEHVIAMFFEKSDKNRQFVIDLFSNSICIREQMETERFIEQLLECSIPEKNRMIAAFSQTAWGRARLRTSGALDVVIDVFSSSEHIAEKLATVEAFRHFVHDTAGIRYLSENLKFVNTVVRDVNNYIMSNRCECEPSIDIEFVQKLSSSSRNPISDEKINTNMREPIDQLHKDFYSMWSYDTPQTSPRRAQSASLSPPYGVPSPSYSFPSSVASSASSSPAPQRSSEGILDDLSDVESENEDDDKKEEEKEDVKKKRQEKSIVEGELWLLTWLSQDDHNLQFLIRPDIVDCVVSYLRSTRDPEFRTYRILRRMSTHRTHIYQLLDLQFHVRILTGLCASPCRMLKYAKSCKQCDKCSEHGREILREFASHVDNSYGDAHINSQFTKEDFVHRTKGAIAKIVLVKERIRLAKVPALSELFNALAHVMSSPENFRELGKMTTYENGPSFVSQIIGALSILISGNKIKELCEHDMWYFPVEEGNGECALETASSDQEMLHFMDENDKEIAVAPMKNICENSHYFEGMYSSDFVEKTEGIRTFQVHSESCLPEEFRLFIHLLSTCTSSCTTVSSAEQCATLLALSDQFLCPTISKKLCADDGPLRTYLNGNSLHLLLPVALATNAHPTLLDTVFLTLVRFSSSENVTKALEAICENSTVVNTFVESLKTFLTTKC</sequence>
<dbReference type="InParanoid" id="A0A1T5HUH9"/>
<dbReference type="Bgee" id="WBGene00012139">
    <property type="expression patterns" value="Expressed in embryo and 3 other cell types or tissues"/>
</dbReference>
<dbReference type="InterPro" id="IPR016024">
    <property type="entry name" value="ARM-type_fold"/>
</dbReference>
<dbReference type="AlphaFoldDB" id="A0A1T5HUH9"/>